<accession>A0ABY1MDK2</accession>
<dbReference type="Proteomes" id="UP000193566">
    <property type="component" value="Unassembled WGS sequence"/>
</dbReference>
<feature type="transmembrane region" description="Helical" evidence="2">
    <location>
        <begin position="119"/>
        <end position="138"/>
    </location>
</feature>
<feature type="transmembrane region" description="Helical" evidence="2">
    <location>
        <begin position="144"/>
        <end position="165"/>
    </location>
</feature>
<dbReference type="RefSeq" id="WP_085469692.1">
    <property type="nucleotide sequence ID" value="NZ_FXAV01000009.1"/>
</dbReference>
<dbReference type="Pfam" id="PF08044">
    <property type="entry name" value="DUF1707"/>
    <property type="match status" value="1"/>
</dbReference>
<feature type="compositionally biased region" description="Pro residues" evidence="1">
    <location>
        <begin position="11"/>
        <end position="30"/>
    </location>
</feature>
<evidence type="ECO:0000256" key="1">
    <source>
        <dbReference type="SAM" id="MobiDB-lite"/>
    </source>
</evidence>
<proteinExistence type="predicted"/>
<evidence type="ECO:0000256" key="2">
    <source>
        <dbReference type="SAM" id="Phobius"/>
    </source>
</evidence>
<organism evidence="4 5">
    <name type="scientific">Rhodococcus rhodochrous J3</name>
    <dbReference type="NCBI Taxonomy" id="903528"/>
    <lineage>
        <taxon>Bacteria</taxon>
        <taxon>Bacillati</taxon>
        <taxon>Actinomycetota</taxon>
        <taxon>Actinomycetes</taxon>
        <taxon>Mycobacteriales</taxon>
        <taxon>Nocardiaceae</taxon>
        <taxon>Rhodococcus</taxon>
    </lineage>
</organism>
<keyword evidence="5" id="KW-1185">Reference proteome</keyword>
<evidence type="ECO:0000313" key="5">
    <source>
        <dbReference type="Proteomes" id="UP000193566"/>
    </source>
</evidence>
<feature type="region of interest" description="Disordered" evidence="1">
    <location>
        <begin position="1"/>
        <end position="38"/>
    </location>
</feature>
<protein>
    <recommendedName>
        <fullName evidence="3">DUF1707 domain-containing protein</fullName>
    </recommendedName>
</protein>
<evidence type="ECO:0000259" key="3">
    <source>
        <dbReference type="Pfam" id="PF08044"/>
    </source>
</evidence>
<dbReference type="EMBL" id="FXAV01000009">
    <property type="protein sequence ID" value="SMG47951.1"/>
    <property type="molecule type" value="Genomic_DNA"/>
</dbReference>
<keyword evidence="2" id="KW-1133">Transmembrane helix</keyword>
<sequence length="220" mass="24002">MEHTSTTVPTDPGPTDPGPATPGPATPGPATPGLATPPLRISDAERETIVDELGRHLTAGRLTIAEFDERVAGVYRAVTQDDAGAVLADLPSTPAPTPAPPAGNPFPRLRLPLHQRIEWGAWAAVGSINLVVWALVSLGTASLIYFWPIWVIVPWGLVLVGRTALGLEGGPDRRRADDHIRNARRRHREHMRRAALMHRRAVMHRRGPNPHCGRSSRTWY</sequence>
<comment type="caution">
    <text evidence="4">The sequence shown here is derived from an EMBL/GenBank/DDBJ whole genome shotgun (WGS) entry which is preliminary data.</text>
</comment>
<name>A0ABY1MDK2_RHORH</name>
<keyword evidence="2" id="KW-0812">Transmembrane</keyword>
<evidence type="ECO:0000313" key="4">
    <source>
        <dbReference type="EMBL" id="SMG47951.1"/>
    </source>
</evidence>
<feature type="domain" description="DUF1707" evidence="3">
    <location>
        <begin position="39"/>
        <end position="91"/>
    </location>
</feature>
<dbReference type="InterPro" id="IPR012551">
    <property type="entry name" value="DUF1707_SHOCT-like"/>
</dbReference>
<gene>
    <name evidence="4" type="ORF">SAMN02745947_03491</name>
</gene>
<reference evidence="4 5" key="1">
    <citation type="submission" date="2017-04" db="EMBL/GenBank/DDBJ databases">
        <authorList>
            <person name="Varghese N."/>
            <person name="Submissions S."/>
        </authorList>
    </citation>
    <scope>NUCLEOTIDE SEQUENCE [LARGE SCALE GENOMIC DNA]</scope>
    <source>
        <strain evidence="4 5">J3</strain>
    </source>
</reference>
<keyword evidence="2" id="KW-0472">Membrane</keyword>